<organism evidence="1 2">
    <name type="scientific">Neophaeococcomyces mojaviensis</name>
    <dbReference type="NCBI Taxonomy" id="3383035"/>
    <lineage>
        <taxon>Eukaryota</taxon>
        <taxon>Fungi</taxon>
        <taxon>Dikarya</taxon>
        <taxon>Ascomycota</taxon>
        <taxon>Pezizomycotina</taxon>
        <taxon>Eurotiomycetes</taxon>
        <taxon>Chaetothyriomycetidae</taxon>
        <taxon>Chaetothyriales</taxon>
        <taxon>Chaetothyriales incertae sedis</taxon>
        <taxon>Neophaeococcomyces</taxon>
    </lineage>
</organism>
<evidence type="ECO:0000313" key="1">
    <source>
        <dbReference type="EMBL" id="KAJ9659818.1"/>
    </source>
</evidence>
<keyword evidence="2" id="KW-1185">Reference proteome</keyword>
<accession>A0ACC3ACY9</accession>
<comment type="caution">
    <text evidence="1">The sequence shown here is derived from an EMBL/GenBank/DDBJ whole genome shotgun (WGS) entry which is preliminary data.</text>
</comment>
<evidence type="ECO:0000313" key="2">
    <source>
        <dbReference type="Proteomes" id="UP001172386"/>
    </source>
</evidence>
<proteinExistence type="predicted"/>
<dbReference type="Proteomes" id="UP001172386">
    <property type="component" value="Unassembled WGS sequence"/>
</dbReference>
<sequence length="355" mass="38787">MSQPTVLNRSCGPVGYGLMGLTWRKDPPAFSDSIPVMKRALELGADNWNGGELYGTPEKNSMHLLREYFLKYPEDADKVILCIKGGLDKGKLSPNSSPENVRRSVEDSLKPLQGTKKEKIDIFECARVDPQRGNESAIRTLANLVKEGKIGGIGLSEVGVKTIRESHKLAKELGVDIASVEVEISLWCPDPFNNGILAACAELGIPVFAYSPLARGQISDKPIRKNADLLEGDIRKLLPKYQDDVLEVNNRITDAAIEIAKKKGVTTAQVAIAWVKGQTGRTRNVALDASGETRKDVKLGTIIPIPGASSVGRVEENFKNVVLTEEELKELDELVESYPAQGDRYHAHGQHLING</sequence>
<name>A0ACC3ACY9_9EURO</name>
<gene>
    <name evidence="1" type="ORF">H2198_002887</name>
</gene>
<protein>
    <submittedName>
        <fullName evidence="1">Uncharacterized protein</fullName>
    </submittedName>
</protein>
<reference evidence="1" key="1">
    <citation type="submission" date="2022-10" db="EMBL/GenBank/DDBJ databases">
        <title>Culturing micro-colonial fungi from biological soil crusts in the Mojave desert and describing Neophaeococcomyces mojavensis, and introducing the new genera and species Taxawa tesnikishii.</title>
        <authorList>
            <person name="Kurbessoian T."/>
            <person name="Stajich J.E."/>
        </authorList>
    </citation>
    <scope>NUCLEOTIDE SEQUENCE</scope>
    <source>
        <strain evidence="1">JES_112</strain>
    </source>
</reference>
<dbReference type="EMBL" id="JAPDRQ010000036">
    <property type="protein sequence ID" value="KAJ9659818.1"/>
    <property type="molecule type" value="Genomic_DNA"/>
</dbReference>